<sequence>MVEWRYVGASQGASKYSPVADIDRSNVDQIEVAWTWEPNELPNQEFNTRPGSFEATALMIENVVYVATMYTRIVALDAETGEELWAFDPEAYRTGPRGAGPGGFKHRGVAVWGTGDDMRVFINSRDRLHAVRATNGEAIRSFGENGHVTLTEDFPNPVTRDEFDQTSPPVIFDDLVIVGSRVPDRVQHRFDTPGSVQAFDVHTGERRWVFYTVPQSNDAFGADTWQDGSWRFTGHANVWGLMSLDEERGLLYVPTSTPSSDFWGGRRLGANLFAESLLCLDARTGEREWHFQTVHHGLWDYDLTSAPNLLTLEVDGRSIEAVAEVSKQGFTYVFDRVTGEPVWPIEERPVDTETDVPGEVAYPTQPFPTKPPPFAGQGVSLEDANDLTPEVHRLALEELNTYRLGPLFTPPSLRGTLQRPRVDGGANWGGAAHDPETNRLYVRTSEGTSPNQVCAIDPSVQDVDVPYTNNCARGGSAGIFAGLNGYVPAERSRLGPIPLTKPPYARLVAIDLNVGDIAWSVPFGEGSRVVRSHPLLRDADLPERLGTPGANGPMVTGGGLVFLGGGDPYLYAFDVDTGEEISRMPTEFRTSGNPMSYRSRAGKQFILITTGAGPDAKLVAFALPD</sequence>
<dbReference type="SUPFAM" id="SSF50998">
    <property type="entry name" value="Quinoprotein alcohol dehydrogenase-like"/>
    <property type="match status" value="1"/>
</dbReference>
<evidence type="ECO:0000256" key="1">
    <source>
        <dbReference type="ARBA" id="ARBA00001931"/>
    </source>
</evidence>
<dbReference type="PANTHER" id="PTHR32303">
    <property type="entry name" value="QUINOPROTEIN ALCOHOL DEHYDROGENASE (CYTOCHROME C)"/>
    <property type="match status" value="1"/>
</dbReference>
<comment type="cofactor">
    <cofactor evidence="1">
        <name>pyrroloquinoline quinone</name>
        <dbReference type="ChEBI" id="CHEBI:58442"/>
    </cofactor>
</comment>
<keyword evidence="3" id="KW-0560">Oxidoreductase</keyword>
<evidence type="ECO:0000313" key="5">
    <source>
        <dbReference type="EMBL" id="SUZ49680.1"/>
    </source>
</evidence>
<protein>
    <recommendedName>
        <fullName evidence="4">Pyrrolo-quinoline quinone repeat domain-containing protein</fullName>
    </recommendedName>
</protein>
<accession>A0A381N4W7</accession>
<dbReference type="InterPro" id="IPR018391">
    <property type="entry name" value="PQQ_b-propeller_rpt"/>
</dbReference>
<evidence type="ECO:0000256" key="3">
    <source>
        <dbReference type="ARBA" id="ARBA00023002"/>
    </source>
</evidence>
<dbReference type="AlphaFoldDB" id="A0A381N4W7"/>
<dbReference type="Pfam" id="PF01011">
    <property type="entry name" value="PQQ"/>
    <property type="match status" value="1"/>
</dbReference>
<dbReference type="SMART" id="SM00564">
    <property type="entry name" value="PQQ"/>
    <property type="match status" value="4"/>
</dbReference>
<dbReference type="InterPro" id="IPR011047">
    <property type="entry name" value="Quinoprotein_ADH-like_sf"/>
</dbReference>
<reference evidence="5" key="1">
    <citation type="submission" date="2018-05" db="EMBL/GenBank/DDBJ databases">
        <authorList>
            <person name="Lanie J.A."/>
            <person name="Ng W.-L."/>
            <person name="Kazmierczak K.M."/>
            <person name="Andrzejewski T.M."/>
            <person name="Davidsen T.M."/>
            <person name="Wayne K.J."/>
            <person name="Tettelin H."/>
            <person name="Glass J.I."/>
            <person name="Rusch D."/>
            <person name="Podicherti R."/>
            <person name="Tsui H.-C.T."/>
            <person name="Winkler M.E."/>
        </authorList>
    </citation>
    <scope>NUCLEOTIDE SEQUENCE</scope>
</reference>
<organism evidence="5">
    <name type="scientific">marine metagenome</name>
    <dbReference type="NCBI Taxonomy" id="408172"/>
    <lineage>
        <taxon>unclassified sequences</taxon>
        <taxon>metagenomes</taxon>
        <taxon>ecological metagenomes</taxon>
    </lineage>
</organism>
<dbReference type="Gene3D" id="2.140.10.10">
    <property type="entry name" value="Quinoprotein alcohol dehydrogenase-like superfamily"/>
    <property type="match status" value="2"/>
</dbReference>
<name>A0A381N4W7_9ZZZZ</name>
<dbReference type="PANTHER" id="PTHR32303:SF4">
    <property type="entry name" value="QUINOPROTEIN GLUCOSE DEHYDROGENASE"/>
    <property type="match status" value="1"/>
</dbReference>
<comment type="similarity">
    <text evidence="2">Belongs to the bacterial PQQ dehydrogenase family.</text>
</comment>
<dbReference type="EMBL" id="UINC01000130">
    <property type="protein sequence ID" value="SUZ49680.1"/>
    <property type="molecule type" value="Genomic_DNA"/>
</dbReference>
<evidence type="ECO:0000256" key="2">
    <source>
        <dbReference type="ARBA" id="ARBA00008156"/>
    </source>
</evidence>
<gene>
    <name evidence="5" type="ORF">METZ01_LOCUS2534</name>
</gene>
<dbReference type="GO" id="GO:0008876">
    <property type="term" value="F:quinoprotein glucose dehydrogenase activity"/>
    <property type="evidence" value="ECO:0007669"/>
    <property type="project" value="TreeGrafter"/>
</dbReference>
<feature type="domain" description="Pyrrolo-quinoline quinone repeat" evidence="4">
    <location>
        <begin position="4"/>
        <end position="606"/>
    </location>
</feature>
<dbReference type="InterPro" id="IPR002372">
    <property type="entry name" value="PQQ_rpt_dom"/>
</dbReference>
<evidence type="ECO:0000259" key="4">
    <source>
        <dbReference type="Pfam" id="PF01011"/>
    </source>
</evidence>
<proteinExistence type="inferred from homology"/>